<dbReference type="GO" id="GO:0005975">
    <property type="term" value="P:carbohydrate metabolic process"/>
    <property type="evidence" value="ECO:0007669"/>
    <property type="project" value="InterPro"/>
</dbReference>
<feature type="binding site" evidence="4">
    <location>
        <position position="171"/>
    </location>
    <ligand>
        <name>Mg(2+)</name>
        <dbReference type="ChEBI" id="CHEBI:18420"/>
    </ligand>
</feature>
<dbReference type="SFLD" id="SFLDS00003">
    <property type="entry name" value="Haloacid_Dehalogenase"/>
    <property type="match status" value="1"/>
</dbReference>
<feature type="binding site" evidence="3">
    <location>
        <begin position="45"/>
        <end position="50"/>
    </location>
    <ligand>
        <name>substrate</name>
    </ligand>
</feature>
<feature type="binding site" evidence="4">
    <location>
        <position position="170"/>
    </location>
    <ligand>
        <name>Mg(2+)</name>
        <dbReference type="ChEBI" id="CHEBI:18420"/>
    </ligand>
</feature>
<comment type="similarity">
    <text evidence="1">Belongs to the HAD-like hydrolase superfamily. CbbY/CbbZ/Gph/YieH family.</text>
</comment>
<dbReference type="Pfam" id="PF00702">
    <property type="entry name" value="Hydrolase"/>
    <property type="match status" value="1"/>
</dbReference>
<evidence type="ECO:0000256" key="4">
    <source>
        <dbReference type="PIRSR" id="PIRSR610972-3"/>
    </source>
</evidence>
<dbReference type="InterPro" id="IPR051806">
    <property type="entry name" value="HAD-like_SPP"/>
</dbReference>
<feature type="binding site" evidence="3">
    <location>
        <position position="26"/>
    </location>
    <ligand>
        <name>substrate</name>
    </ligand>
</feature>
<dbReference type="OrthoDB" id="9797743at2"/>
<dbReference type="InterPro" id="IPR006439">
    <property type="entry name" value="HAD-SF_hydro_IA"/>
</dbReference>
<keyword evidence="4" id="KW-0479">Metal-binding</keyword>
<dbReference type="InterPro" id="IPR036412">
    <property type="entry name" value="HAD-like_sf"/>
</dbReference>
<evidence type="ECO:0000256" key="2">
    <source>
        <dbReference type="PIRSR" id="PIRSR610972-1"/>
    </source>
</evidence>
<dbReference type="Gene3D" id="1.10.150.240">
    <property type="entry name" value="Putative phosphatase, domain 2"/>
    <property type="match status" value="1"/>
</dbReference>
<dbReference type="NCBIfam" id="TIGR01509">
    <property type="entry name" value="HAD-SF-IA-v3"/>
    <property type="match status" value="1"/>
</dbReference>
<dbReference type="NCBIfam" id="TIGR01990">
    <property type="entry name" value="bPGM"/>
    <property type="match status" value="1"/>
</dbReference>
<feature type="active site" description="Proton donor/acceptor" evidence="2">
    <location>
        <position position="12"/>
    </location>
</feature>
<dbReference type="NCBIfam" id="TIGR02009">
    <property type="entry name" value="PGMB-YQAB-SF"/>
    <property type="match status" value="1"/>
</dbReference>
<feature type="site" description="Important for catalytic activity and assists the phosphoryl transfer reaction to Asp8 by balancing charge and orienting the reacting groups" evidence="5">
    <location>
        <position position="115"/>
    </location>
</feature>
<dbReference type="GO" id="GO:0000287">
    <property type="term" value="F:magnesium ion binding"/>
    <property type="evidence" value="ECO:0007669"/>
    <property type="project" value="InterPro"/>
</dbReference>
<dbReference type="SFLD" id="SFLDG01135">
    <property type="entry name" value="C1.5.6:_HAD__Beta-PGM__Phospha"/>
    <property type="match status" value="1"/>
</dbReference>
<dbReference type="AlphaFoldDB" id="A0A1H9P0K3"/>
<gene>
    <name evidence="6" type="ORF">SAMN05518684_10192</name>
</gene>
<dbReference type="STRING" id="1601833.SAMN05518684_10192"/>
<dbReference type="GO" id="GO:0050308">
    <property type="term" value="F:sugar-phosphatase activity"/>
    <property type="evidence" value="ECO:0007669"/>
    <property type="project" value="TreeGrafter"/>
</dbReference>
<dbReference type="Proteomes" id="UP000198571">
    <property type="component" value="Unassembled WGS sequence"/>
</dbReference>
<dbReference type="PANTHER" id="PTHR43481:SF4">
    <property type="entry name" value="GLYCEROL-1-PHOSPHATE PHOSPHOHYDROLASE 1-RELATED"/>
    <property type="match status" value="1"/>
</dbReference>
<comment type="cofactor">
    <cofactor evidence="4">
        <name>Mg(2+)</name>
        <dbReference type="ChEBI" id="CHEBI:18420"/>
    </cofactor>
    <text evidence="4">Binds 2 magnesium ions per subunit.</text>
</comment>
<feature type="binding site" evidence="4">
    <location>
        <position position="10"/>
    </location>
    <ligand>
        <name>Mg(2+)</name>
        <dbReference type="ChEBI" id="CHEBI:18420"/>
    </ligand>
</feature>
<proteinExistence type="inferred from homology"/>
<dbReference type="PANTHER" id="PTHR43481">
    <property type="entry name" value="FRUCTOSE-1-PHOSPHATE PHOSPHATASE"/>
    <property type="match status" value="1"/>
</dbReference>
<dbReference type="RefSeq" id="WP_093047044.1">
    <property type="nucleotide sequence ID" value="NZ_FOGT01000001.1"/>
</dbReference>
<feature type="binding site" evidence="3">
    <location>
        <position position="146"/>
    </location>
    <ligand>
        <name>substrate</name>
    </ligand>
</feature>
<organism evidence="6 7">
    <name type="scientific">Salipaludibacillus aurantiacus</name>
    <dbReference type="NCBI Taxonomy" id="1601833"/>
    <lineage>
        <taxon>Bacteria</taxon>
        <taxon>Bacillati</taxon>
        <taxon>Bacillota</taxon>
        <taxon>Bacilli</taxon>
        <taxon>Bacillales</taxon>
        <taxon>Bacillaceae</taxon>
    </lineage>
</organism>
<dbReference type="InterPro" id="IPR023198">
    <property type="entry name" value="PGP-like_dom2"/>
</dbReference>
<protein>
    <submittedName>
        <fullName evidence="6">Beta-phosphoglucomutase</fullName>
    </submittedName>
</protein>
<evidence type="ECO:0000256" key="5">
    <source>
        <dbReference type="PIRSR" id="PIRSR610972-4"/>
    </source>
</evidence>
<dbReference type="CDD" id="cd02598">
    <property type="entry name" value="HAD_BPGM"/>
    <property type="match status" value="1"/>
</dbReference>
<evidence type="ECO:0000256" key="3">
    <source>
        <dbReference type="PIRSR" id="PIRSR610972-2"/>
    </source>
</evidence>
<feature type="binding site" evidence="4">
    <location>
        <position position="12"/>
    </location>
    <ligand>
        <name>Mg(2+)</name>
        <dbReference type="ChEBI" id="CHEBI:18420"/>
    </ligand>
</feature>
<evidence type="ECO:0000313" key="7">
    <source>
        <dbReference type="Proteomes" id="UP000198571"/>
    </source>
</evidence>
<dbReference type="InterPro" id="IPR010976">
    <property type="entry name" value="B-phosphoglucomutase_hydrolase"/>
</dbReference>
<feature type="binding site" evidence="3">
    <location>
        <position position="77"/>
    </location>
    <ligand>
        <name>substrate</name>
    </ligand>
</feature>
<name>A0A1H9P0K3_9BACI</name>
<dbReference type="SUPFAM" id="SSF56784">
    <property type="entry name" value="HAD-like"/>
    <property type="match status" value="1"/>
</dbReference>
<accession>A0A1H9P0K3</accession>
<evidence type="ECO:0000256" key="1">
    <source>
        <dbReference type="ARBA" id="ARBA00006171"/>
    </source>
</evidence>
<dbReference type="GO" id="GO:0008801">
    <property type="term" value="F:beta-phosphoglucomutase activity"/>
    <property type="evidence" value="ECO:0007669"/>
    <property type="project" value="InterPro"/>
</dbReference>
<keyword evidence="4" id="KW-0460">Magnesium</keyword>
<dbReference type="EMBL" id="FOGT01000001">
    <property type="protein sequence ID" value="SER41712.1"/>
    <property type="molecule type" value="Genomic_DNA"/>
</dbReference>
<reference evidence="7" key="1">
    <citation type="submission" date="2016-10" db="EMBL/GenBank/DDBJ databases">
        <authorList>
            <person name="Varghese N."/>
            <person name="Submissions S."/>
        </authorList>
    </citation>
    <scope>NUCLEOTIDE SEQUENCE [LARGE SCALE GENOMIC DNA]</scope>
    <source>
        <strain evidence="7">S9</strain>
    </source>
</reference>
<feature type="binding site" evidence="3">
    <location>
        <begin position="10"/>
        <end position="12"/>
    </location>
    <ligand>
        <name>substrate</name>
    </ligand>
</feature>
<dbReference type="InterPro" id="IPR010972">
    <property type="entry name" value="Beta-PGM"/>
</dbReference>
<feature type="binding site" evidence="3">
    <location>
        <position position="53"/>
    </location>
    <ligand>
        <name>substrate</name>
    </ligand>
</feature>
<dbReference type="SFLD" id="SFLDG01129">
    <property type="entry name" value="C1.5:_HAD__Beta-PGM__Phosphata"/>
    <property type="match status" value="1"/>
</dbReference>
<keyword evidence="7" id="KW-1185">Reference proteome</keyword>
<dbReference type="InterPro" id="IPR023214">
    <property type="entry name" value="HAD_sf"/>
</dbReference>
<dbReference type="Gene3D" id="3.40.50.1000">
    <property type="entry name" value="HAD superfamily/HAD-like"/>
    <property type="match status" value="1"/>
</dbReference>
<sequence length="215" mass="23569">MGKPHAVIFDLDGVIVDTAKHHFQAWKQLADELGFNFTEEDNERLKGVSRMDSLNILLEIGGLNKSESEKQELAARKNKRYVEAISVMDESEILPGVLRFLQELKEHNIPYALGSASKNAPLILKQIGLYEKFNAIVDGNSISKAKPDPEVFLRGAEELSVTPGNCVVFEDAQSGIEAGKAAGMYVVGVGDSAVLAGADDYIRTMEEMTVSRLEK</sequence>
<feature type="binding site" evidence="3">
    <location>
        <begin position="115"/>
        <end position="119"/>
    </location>
    <ligand>
        <name>substrate</name>
    </ligand>
</feature>
<feature type="site" description="Important for catalytic activity and assists the phosphoryl transfer reaction to Asp8 by balancing charge and orienting the reacting groups" evidence="5">
    <location>
        <position position="146"/>
    </location>
</feature>
<feature type="active site" description="Proton donor/acceptor" evidence="2">
    <location>
        <position position="10"/>
    </location>
</feature>
<evidence type="ECO:0000313" key="6">
    <source>
        <dbReference type="EMBL" id="SER41712.1"/>
    </source>
</evidence>